<evidence type="ECO:0000256" key="4">
    <source>
        <dbReference type="ARBA" id="ARBA00022630"/>
    </source>
</evidence>
<keyword evidence="5" id="KW-0288">FMN</keyword>
<dbReference type="STRING" id="589924.Ferp_1543"/>
<proteinExistence type="inferred from homology"/>
<evidence type="ECO:0000313" key="16">
    <source>
        <dbReference type="EMBL" id="ADC65694.1"/>
    </source>
</evidence>
<evidence type="ECO:0000256" key="10">
    <source>
        <dbReference type="ARBA" id="ARBA00049583"/>
    </source>
</evidence>
<evidence type="ECO:0000256" key="9">
    <source>
        <dbReference type="ARBA" id="ARBA00049054"/>
    </source>
</evidence>
<evidence type="ECO:0000256" key="12">
    <source>
        <dbReference type="ARBA" id="ARBA00049754"/>
    </source>
</evidence>
<dbReference type="InterPro" id="IPR049381">
    <property type="entry name" value="UbiD-like_C"/>
</dbReference>
<evidence type="ECO:0000313" key="17">
    <source>
        <dbReference type="Proteomes" id="UP000002613"/>
    </source>
</evidence>
<evidence type="ECO:0000256" key="8">
    <source>
        <dbReference type="ARBA" id="ARBA00023229"/>
    </source>
</evidence>
<sequence length="408" mass="45719">MNFRDAMNVVEYEVVEEEIKHDEVVDFLKKRKLLDKPCLLNVEGKRVATNFVSSRELVAKYLGVKKEELVKVLAKVESGDVSVREMNYDELRDLNDLPIIKYFEGDGGRYITAGVVIACKDPENFSTYNASIHRLMVVDEKKLAARLVPPRHTYLLWRDAVEKGEELEIAVCIGVHPLFMLASSTRLPEGKEFYYAAGLMGGLEVSDVDGIYCPESEVIIRGRITAETVKEGPFVDITGTYDLVRDEPVVEVDKIYAKEDFIYYSITPASKEHQILMGLPAEPEIYKAVSKVCRVKNVVLTPGGRHWLHAVVQIEKRTEGDGKNAILAAFAAHPSLKHVVVVDDDIDVYNYEDIEFAIATRFQADRDLVVVSGARGSSLDPSAKDNITAKMGIDATMKGDRTKFKRVL</sequence>
<evidence type="ECO:0000256" key="6">
    <source>
        <dbReference type="ARBA" id="ARBA00022793"/>
    </source>
</evidence>
<dbReference type="EC" id="4.1.1.126" evidence="11"/>
<evidence type="ECO:0000256" key="11">
    <source>
        <dbReference type="ARBA" id="ARBA00049727"/>
    </source>
</evidence>
<comment type="pathway">
    <text evidence="2">Isoprenoid biosynthesis; isopentenyl diphosphate biosynthesis via mevalonate pathway.</text>
</comment>
<dbReference type="EMBL" id="CP001899">
    <property type="protein sequence ID" value="ADC65694.1"/>
    <property type="molecule type" value="Genomic_DNA"/>
</dbReference>
<protein>
    <recommendedName>
        <fullName evidence="12">Anhydromevalonate phosphate decarboxylase</fullName>
        <ecNumber evidence="11">4.1.1.126</ecNumber>
    </recommendedName>
</protein>
<dbReference type="FunFam" id="3.40.1670.10:FF:000003">
    <property type="entry name" value="Phenolic acid decarboxylase"/>
    <property type="match status" value="1"/>
</dbReference>
<dbReference type="NCBIfam" id="TIGR00148">
    <property type="entry name" value="UbiD family decarboxylase"/>
    <property type="match status" value="1"/>
</dbReference>
<keyword evidence="17" id="KW-1185">Reference proteome</keyword>
<evidence type="ECO:0000256" key="13">
    <source>
        <dbReference type="ARBA" id="ARBA00049936"/>
    </source>
</evidence>
<dbReference type="eggNOG" id="arCOG01671">
    <property type="taxonomic scope" value="Archaea"/>
</dbReference>
<dbReference type="GO" id="GO:0005737">
    <property type="term" value="C:cytoplasm"/>
    <property type="evidence" value="ECO:0007669"/>
    <property type="project" value="TreeGrafter"/>
</dbReference>
<keyword evidence="7" id="KW-0464">Manganese</keyword>
<dbReference type="GO" id="GO:0016831">
    <property type="term" value="F:carboxy-lyase activity"/>
    <property type="evidence" value="ECO:0007669"/>
    <property type="project" value="UniProtKB-KW"/>
</dbReference>
<dbReference type="Pfam" id="PF20696">
    <property type="entry name" value="UbiD_C"/>
    <property type="match status" value="1"/>
</dbReference>
<dbReference type="KEGG" id="fpl:Ferp_1543"/>
<dbReference type="InterPro" id="IPR002830">
    <property type="entry name" value="UbiD"/>
</dbReference>
<dbReference type="InterPro" id="IPR048304">
    <property type="entry name" value="UbiD_Rift_dom"/>
</dbReference>
<dbReference type="Pfam" id="PF01977">
    <property type="entry name" value="UbiD"/>
    <property type="match status" value="1"/>
</dbReference>
<evidence type="ECO:0000259" key="15">
    <source>
        <dbReference type="Pfam" id="PF20696"/>
    </source>
</evidence>
<dbReference type="OrthoDB" id="8480at2157"/>
<accession>D3RYY1</accession>
<gene>
    <name evidence="16" type="ordered locus">Ferp_1543</name>
</gene>
<keyword evidence="6" id="KW-0456">Lyase</keyword>
<dbReference type="AlphaFoldDB" id="D3RYY1"/>
<dbReference type="HOGENOM" id="CLU_023348_5_1_2"/>
<comment type="cofactor">
    <cofactor evidence="1">
        <name>Mn(2+)</name>
        <dbReference type="ChEBI" id="CHEBI:29035"/>
    </cofactor>
</comment>
<dbReference type="SUPFAM" id="SSF50475">
    <property type="entry name" value="FMN-binding split barrel"/>
    <property type="match status" value="1"/>
</dbReference>
<comment type="similarity">
    <text evidence="3">Belongs to the UbiD family.</text>
</comment>
<evidence type="ECO:0000256" key="5">
    <source>
        <dbReference type="ARBA" id="ARBA00022643"/>
    </source>
</evidence>
<dbReference type="PANTHER" id="PTHR30108:SF21">
    <property type="entry name" value="4-HYDROXYBENZOATE DECARBOXYLASE"/>
    <property type="match status" value="1"/>
</dbReference>
<evidence type="ECO:0000256" key="3">
    <source>
        <dbReference type="ARBA" id="ARBA00010021"/>
    </source>
</evidence>
<dbReference type="RefSeq" id="WP_012966034.1">
    <property type="nucleotide sequence ID" value="NC_013849.1"/>
</dbReference>
<comment type="cofactor">
    <cofactor evidence="13">
        <name>prenylated FMN</name>
        <dbReference type="ChEBI" id="CHEBI:87746"/>
    </cofactor>
</comment>
<feature type="domain" description="3-octaprenyl-4-hydroxybenzoate carboxy-lyase-like C-terminal" evidence="15">
    <location>
        <begin position="275"/>
        <end position="395"/>
    </location>
</feature>
<organism evidence="16 17">
    <name type="scientific">Ferroglobus placidus (strain DSM 10642 / AEDII12DO)</name>
    <dbReference type="NCBI Taxonomy" id="589924"/>
    <lineage>
        <taxon>Archaea</taxon>
        <taxon>Methanobacteriati</taxon>
        <taxon>Methanobacteriota</taxon>
        <taxon>Archaeoglobi</taxon>
        <taxon>Archaeoglobales</taxon>
        <taxon>Archaeoglobaceae</taxon>
        <taxon>Ferroglobus</taxon>
    </lineage>
</organism>
<evidence type="ECO:0000256" key="1">
    <source>
        <dbReference type="ARBA" id="ARBA00001936"/>
    </source>
</evidence>
<reference evidence="16 17" key="2">
    <citation type="journal article" date="2011" name="Stand. Genomic Sci.">
        <title>Complete genome sequence of Ferroglobus placidus AEDII12DO.</title>
        <authorList>
            <person name="Anderson I."/>
            <person name="Risso C."/>
            <person name="Holmes D."/>
            <person name="Lucas S."/>
            <person name="Copeland A."/>
            <person name="Lapidus A."/>
            <person name="Cheng J.F."/>
            <person name="Bruce D."/>
            <person name="Goodwin L."/>
            <person name="Pitluck S."/>
            <person name="Saunders E."/>
            <person name="Brettin T."/>
            <person name="Detter J.C."/>
            <person name="Han C."/>
            <person name="Tapia R."/>
            <person name="Larimer F."/>
            <person name="Land M."/>
            <person name="Hauser L."/>
            <person name="Woyke T."/>
            <person name="Lovley D."/>
            <person name="Kyrpides N."/>
            <person name="Ivanova N."/>
        </authorList>
    </citation>
    <scope>NUCLEOTIDE SEQUENCE [LARGE SCALE GENOMIC DNA]</scope>
    <source>
        <strain evidence="17">DSM 10642 / AEDII12DO</strain>
    </source>
</reference>
<name>D3RYY1_FERPA</name>
<dbReference type="Proteomes" id="UP000002613">
    <property type="component" value="Chromosome"/>
</dbReference>
<dbReference type="GeneID" id="8779064"/>
<dbReference type="Gene3D" id="3.40.1670.10">
    <property type="entry name" value="UbiD C-terminal domain-like"/>
    <property type="match status" value="1"/>
</dbReference>
<dbReference type="PaxDb" id="589924-Ferp_1543"/>
<keyword evidence="8" id="KW-0414">Isoprene biosynthesis</keyword>
<dbReference type="GO" id="GO:0008299">
    <property type="term" value="P:isoprenoid biosynthetic process"/>
    <property type="evidence" value="ECO:0007669"/>
    <property type="project" value="UniProtKB-KW"/>
</dbReference>
<dbReference type="PANTHER" id="PTHR30108">
    <property type="entry name" value="3-OCTAPRENYL-4-HYDROXYBENZOATE CARBOXY-LYASE-RELATED"/>
    <property type="match status" value="1"/>
</dbReference>
<comment type="catalytic activity">
    <reaction evidence="9">
        <text>(2E)-3-methyl-5-phosphooxypent-2-enoate + H(+) = isopentenyl phosphate + CO2</text>
        <dbReference type="Rhea" id="RHEA:78971"/>
        <dbReference type="ChEBI" id="CHEBI:15378"/>
        <dbReference type="ChEBI" id="CHEBI:16526"/>
        <dbReference type="ChEBI" id="CHEBI:65078"/>
        <dbReference type="ChEBI" id="CHEBI:229665"/>
        <dbReference type="EC" id="4.1.1.126"/>
    </reaction>
    <physiologicalReaction direction="left-to-right" evidence="9">
        <dbReference type="Rhea" id="RHEA:78972"/>
    </physiologicalReaction>
</comment>
<evidence type="ECO:0000256" key="7">
    <source>
        <dbReference type="ARBA" id="ARBA00023211"/>
    </source>
</evidence>
<evidence type="ECO:0000259" key="14">
    <source>
        <dbReference type="Pfam" id="PF01977"/>
    </source>
</evidence>
<keyword evidence="6" id="KW-0210">Decarboxylase</keyword>
<keyword evidence="4" id="KW-0285">Flavoprotein</keyword>
<evidence type="ECO:0000256" key="2">
    <source>
        <dbReference type="ARBA" id="ARBA00005092"/>
    </source>
</evidence>
<dbReference type="SUPFAM" id="SSF143968">
    <property type="entry name" value="UbiD C-terminal domain-like"/>
    <property type="match status" value="1"/>
</dbReference>
<reference evidence="17" key="1">
    <citation type="submission" date="2010-02" db="EMBL/GenBank/DDBJ databases">
        <title>Complete sequence of Ferroglobus placidus DSM 10642.</title>
        <authorList>
            <consortium name="US DOE Joint Genome Institute"/>
            <person name="Lucas S."/>
            <person name="Copeland A."/>
            <person name="Lapidus A."/>
            <person name="Cheng J.-F."/>
            <person name="Bruce D."/>
            <person name="Goodwin L."/>
            <person name="Pitluck S."/>
            <person name="Saunders E."/>
            <person name="Brettin T."/>
            <person name="Detter J.C."/>
            <person name="Han C."/>
            <person name="Tapia R."/>
            <person name="Larimer F."/>
            <person name="Land M."/>
            <person name="Hauser L."/>
            <person name="Kyrpides N."/>
            <person name="Ivanova N."/>
            <person name="Holmes D."/>
            <person name="Lovley D."/>
            <person name="Kyrpides N."/>
            <person name="Anderson I.J."/>
            <person name="Woyke T."/>
        </authorList>
    </citation>
    <scope>NUCLEOTIDE SEQUENCE [LARGE SCALE GENOMIC DNA]</scope>
    <source>
        <strain evidence="17">DSM 10642 / AEDII12DO</strain>
    </source>
</reference>
<comment type="function">
    <text evidence="10">Catalyzes the conversion of trans-anhydromevalonate 5-phosphate (tAHMP) into isopentenyl phosphate. Involved in the archaeal mevalonate (MVA) pathway, which provides fundamental precursors for isoprenoid biosynthesis, such as isopentenyl diphosphate (IPP) and dimethylallyl diphosphate (DMAPP).</text>
</comment>
<feature type="domain" description="3-octaprenyl-4-hydroxybenzoate carboxy-lyase-like Rift-related" evidence="14">
    <location>
        <begin position="78"/>
        <end position="269"/>
    </location>
</feature>